<evidence type="ECO:0000256" key="9">
    <source>
        <dbReference type="ARBA" id="ARBA00023136"/>
    </source>
</evidence>
<dbReference type="Pfam" id="PF00153">
    <property type="entry name" value="Mito_carr"/>
    <property type="match status" value="3"/>
</dbReference>
<keyword evidence="14" id="KW-1185">Reference proteome</keyword>
<reference evidence="13" key="1">
    <citation type="submission" date="2022-07" db="EMBL/GenBank/DDBJ databases">
        <authorList>
            <person name="Trinca V."/>
            <person name="Uliana J.V.C."/>
            <person name="Torres T.T."/>
            <person name="Ward R.J."/>
            <person name="Monesi N."/>
        </authorList>
    </citation>
    <scope>NUCLEOTIDE SEQUENCE</scope>
    <source>
        <strain evidence="13">HSMRA1968</strain>
        <tissue evidence="13">Whole embryos</tissue>
    </source>
</reference>
<organism evidence="13 14">
    <name type="scientific">Pseudolycoriella hygida</name>
    <dbReference type="NCBI Taxonomy" id="35572"/>
    <lineage>
        <taxon>Eukaryota</taxon>
        <taxon>Metazoa</taxon>
        <taxon>Ecdysozoa</taxon>
        <taxon>Arthropoda</taxon>
        <taxon>Hexapoda</taxon>
        <taxon>Insecta</taxon>
        <taxon>Pterygota</taxon>
        <taxon>Neoptera</taxon>
        <taxon>Endopterygota</taxon>
        <taxon>Diptera</taxon>
        <taxon>Nematocera</taxon>
        <taxon>Sciaroidea</taxon>
        <taxon>Sciaridae</taxon>
        <taxon>Pseudolycoriella</taxon>
    </lineage>
</organism>
<evidence type="ECO:0000256" key="4">
    <source>
        <dbReference type="ARBA" id="ARBA00022692"/>
    </source>
</evidence>
<feature type="repeat" description="Solcar" evidence="10">
    <location>
        <begin position="187"/>
        <end position="274"/>
    </location>
</feature>
<keyword evidence="4 10" id="KW-0812">Transmembrane</keyword>
<evidence type="ECO:0000256" key="12">
    <source>
        <dbReference type="SAM" id="Phobius"/>
    </source>
</evidence>
<evidence type="ECO:0000313" key="13">
    <source>
        <dbReference type="EMBL" id="KAJ6633266.1"/>
    </source>
</evidence>
<evidence type="ECO:0000256" key="3">
    <source>
        <dbReference type="ARBA" id="ARBA00022448"/>
    </source>
</evidence>
<evidence type="ECO:0000256" key="7">
    <source>
        <dbReference type="ARBA" id="ARBA00022989"/>
    </source>
</evidence>
<dbReference type="OrthoDB" id="276989at2759"/>
<dbReference type="InterPro" id="IPR023395">
    <property type="entry name" value="MCP_dom_sf"/>
</dbReference>
<keyword evidence="9 10" id="KW-0472">Membrane</keyword>
<evidence type="ECO:0000256" key="6">
    <source>
        <dbReference type="ARBA" id="ARBA00022792"/>
    </source>
</evidence>
<keyword evidence="7 12" id="KW-1133">Transmembrane helix</keyword>
<feature type="transmembrane region" description="Helical" evidence="12">
    <location>
        <begin position="14"/>
        <end position="35"/>
    </location>
</feature>
<keyword evidence="3 11" id="KW-0813">Transport</keyword>
<feature type="repeat" description="Solcar" evidence="10">
    <location>
        <begin position="12"/>
        <end position="85"/>
    </location>
</feature>
<evidence type="ECO:0000256" key="5">
    <source>
        <dbReference type="ARBA" id="ARBA00022737"/>
    </source>
</evidence>
<feature type="transmembrane region" description="Helical" evidence="12">
    <location>
        <begin position="56"/>
        <end position="76"/>
    </location>
</feature>
<evidence type="ECO:0000256" key="1">
    <source>
        <dbReference type="ARBA" id="ARBA00004448"/>
    </source>
</evidence>
<comment type="caution">
    <text evidence="13">The sequence shown here is derived from an EMBL/GenBank/DDBJ whole genome shotgun (WGS) entry which is preliminary data.</text>
</comment>
<dbReference type="PRINTS" id="PR00926">
    <property type="entry name" value="MITOCARRIER"/>
</dbReference>
<comment type="similarity">
    <text evidence="2 11">Belongs to the mitochondrial carrier (TC 2.A.29) family.</text>
</comment>
<dbReference type="InterPro" id="IPR002067">
    <property type="entry name" value="MCP"/>
</dbReference>
<dbReference type="PANTHER" id="PTHR45667">
    <property type="entry name" value="S-ADENOSYLMETHIONINE MITOCHONDRIAL CARRIER PROTEIN"/>
    <property type="match status" value="1"/>
</dbReference>
<dbReference type="Gene3D" id="1.50.40.10">
    <property type="entry name" value="Mitochondrial carrier domain"/>
    <property type="match status" value="1"/>
</dbReference>
<keyword evidence="6" id="KW-0999">Mitochondrion inner membrane</keyword>
<name>A0A9Q0RVC1_9DIPT</name>
<dbReference type="InterPro" id="IPR018108">
    <property type="entry name" value="MCP_transmembrane"/>
</dbReference>
<gene>
    <name evidence="13" type="ORF">Bhyg_15600</name>
</gene>
<dbReference type="FunFam" id="1.50.40.10:FF:000018">
    <property type="entry name" value="S-adenosylmethionine mitochondrial carrier protein-like"/>
    <property type="match status" value="1"/>
</dbReference>
<dbReference type="SUPFAM" id="SSF103506">
    <property type="entry name" value="Mitochondrial carrier"/>
    <property type="match status" value="1"/>
</dbReference>
<dbReference type="AlphaFoldDB" id="A0A9Q0RVC1"/>
<dbReference type="EMBL" id="WJQU01002129">
    <property type="protein sequence ID" value="KAJ6633266.1"/>
    <property type="molecule type" value="Genomic_DNA"/>
</dbReference>
<keyword evidence="8" id="KW-0496">Mitochondrion</keyword>
<accession>A0A9Q0RVC1</accession>
<dbReference type="Proteomes" id="UP001151699">
    <property type="component" value="Unassembled WGS sequence"/>
</dbReference>
<protein>
    <submittedName>
        <fullName evidence="13">S-adenosylmethionine mitochondrial carrier protein like</fullName>
    </submittedName>
</protein>
<feature type="repeat" description="Solcar" evidence="10">
    <location>
        <begin position="94"/>
        <end position="178"/>
    </location>
</feature>
<proteinExistence type="inferred from homology"/>
<comment type="subcellular location">
    <subcellularLocation>
        <location evidence="1">Mitochondrion inner membrane</location>
        <topology evidence="1">Multi-pass membrane protein</topology>
    </subcellularLocation>
</comment>
<evidence type="ECO:0000256" key="10">
    <source>
        <dbReference type="PROSITE-ProRule" id="PRU00282"/>
    </source>
</evidence>
<sequence length="280" mass="30409">MSEETRHERGIQTFYTSLISGGIAGLVVDIVLYPIDTIKTRLQSEKGLWRSGGFRGVYNGIGAVAAGSAPTAALFFCTYETIKKTFTSEANQYYAPYIHMGAASIGEMVACLIRVPVEVAKQRRQTISSKTSSISILMEAYQIEGVRRGLYRGYGSTILREVPFAFIQFPIWEHLKANWTTSTGLELTPAAVAVCGAVAGGIAAAMTTPLDVAKTRIMLAEKNLSKRLTVTSVLRSVYKDGGVTGLFAGFVPRVLWITIGGAVFFGSYDLASRWLHFHGS</sequence>
<evidence type="ECO:0000313" key="14">
    <source>
        <dbReference type="Proteomes" id="UP001151699"/>
    </source>
</evidence>
<dbReference type="PROSITE" id="PS50920">
    <property type="entry name" value="SOLCAR"/>
    <property type="match status" value="3"/>
</dbReference>
<keyword evidence="5" id="KW-0677">Repeat</keyword>
<dbReference type="GO" id="GO:0055085">
    <property type="term" value="P:transmembrane transport"/>
    <property type="evidence" value="ECO:0007669"/>
    <property type="project" value="InterPro"/>
</dbReference>
<evidence type="ECO:0000256" key="2">
    <source>
        <dbReference type="ARBA" id="ARBA00006375"/>
    </source>
</evidence>
<evidence type="ECO:0000256" key="8">
    <source>
        <dbReference type="ARBA" id="ARBA00023128"/>
    </source>
</evidence>
<evidence type="ECO:0000256" key="11">
    <source>
        <dbReference type="RuleBase" id="RU000488"/>
    </source>
</evidence>
<dbReference type="GO" id="GO:0005743">
    <property type="term" value="C:mitochondrial inner membrane"/>
    <property type="evidence" value="ECO:0007669"/>
    <property type="project" value="UniProtKB-SubCell"/>
</dbReference>